<dbReference type="InterPro" id="IPR001349">
    <property type="entry name" value="Cyt_c_oxidase_su6a"/>
</dbReference>
<dbReference type="AlphaFoldDB" id="A0ABD2N6C5"/>
<keyword evidence="3" id="KW-0809">Transit peptide</keyword>
<evidence type="ECO:0000256" key="5">
    <source>
        <dbReference type="ARBA" id="ARBA00023136"/>
    </source>
</evidence>
<evidence type="ECO:0000256" key="2">
    <source>
        <dbReference type="ARBA" id="ARBA00022792"/>
    </source>
</evidence>
<dbReference type="Proteomes" id="UP001516400">
    <property type="component" value="Unassembled WGS sequence"/>
</dbReference>
<evidence type="ECO:0000256" key="3">
    <source>
        <dbReference type="ARBA" id="ARBA00022946"/>
    </source>
</evidence>
<keyword evidence="7" id="KW-0812">Transmembrane</keyword>
<organism evidence="8 9">
    <name type="scientific">Cryptolaemus montrouzieri</name>
    <dbReference type="NCBI Taxonomy" id="559131"/>
    <lineage>
        <taxon>Eukaryota</taxon>
        <taxon>Metazoa</taxon>
        <taxon>Ecdysozoa</taxon>
        <taxon>Arthropoda</taxon>
        <taxon>Hexapoda</taxon>
        <taxon>Insecta</taxon>
        <taxon>Pterygota</taxon>
        <taxon>Neoptera</taxon>
        <taxon>Endopterygota</taxon>
        <taxon>Coleoptera</taxon>
        <taxon>Polyphaga</taxon>
        <taxon>Cucujiformia</taxon>
        <taxon>Coccinelloidea</taxon>
        <taxon>Coccinellidae</taxon>
        <taxon>Scymninae</taxon>
        <taxon>Scymnini</taxon>
        <taxon>Cryptolaemus</taxon>
    </lineage>
</organism>
<evidence type="ECO:0000256" key="6">
    <source>
        <dbReference type="RuleBase" id="RU004396"/>
    </source>
</evidence>
<evidence type="ECO:0000256" key="1">
    <source>
        <dbReference type="ARBA" id="ARBA00004273"/>
    </source>
</evidence>
<gene>
    <name evidence="8" type="ORF">HHI36_015693</name>
</gene>
<evidence type="ECO:0000313" key="8">
    <source>
        <dbReference type="EMBL" id="KAL3274288.1"/>
    </source>
</evidence>
<proteinExistence type="inferred from homology"/>
<dbReference type="PANTHER" id="PTHR11504:SF0">
    <property type="entry name" value="CYTOCHROME C OXIDASE SUBUNIT"/>
    <property type="match status" value="1"/>
</dbReference>
<reference evidence="8 9" key="1">
    <citation type="journal article" date="2021" name="BMC Biol.">
        <title>Horizontally acquired antibacterial genes associated with adaptive radiation of ladybird beetles.</title>
        <authorList>
            <person name="Li H.S."/>
            <person name="Tang X.F."/>
            <person name="Huang Y.H."/>
            <person name="Xu Z.Y."/>
            <person name="Chen M.L."/>
            <person name="Du X.Y."/>
            <person name="Qiu B.Y."/>
            <person name="Chen P.T."/>
            <person name="Zhang W."/>
            <person name="Slipinski A."/>
            <person name="Escalona H.E."/>
            <person name="Waterhouse R.M."/>
            <person name="Zwick A."/>
            <person name="Pang H."/>
        </authorList>
    </citation>
    <scope>NUCLEOTIDE SEQUENCE [LARGE SCALE GENOMIC DNA]</scope>
    <source>
        <strain evidence="8">SYSU2018</strain>
    </source>
</reference>
<evidence type="ECO:0000313" key="9">
    <source>
        <dbReference type="Proteomes" id="UP001516400"/>
    </source>
</evidence>
<evidence type="ECO:0000256" key="7">
    <source>
        <dbReference type="SAM" id="Phobius"/>
    </source>
</evidence>
<dbReference type="Gene3D" id="4.10.95.10">
    <property type="entry name" value="Cytochrome c oxidase, subunit VIa"/>
    <property type="match status" value="1"/>
</dbReference>
<name>A0ABD2N6C5_9CUCU</name>
<evidence type="ECO:0008006" key="10">
    <source>
        <dbReference type="Google" id="ProtNLM"/>
    </source>
</evidence>
<accession>A0ABD2N6C5</accession>
<evidence type="ECO:0000256" key="4">
    <source>
        <dbReference type="ARBA" id="ARBA00023128"/>
    </source>
</evidence>
<dbReference type="SUPFAM" id="SSF81411">
    <property type="entry name" value="Mitochondrial cytochrome c oxidase subunit VIa"/>
    <property type="match status" value="1"/>
</dbReference>
<keyword evidence="9" id="KW-1185">Reference proteome</keyword>
<keyword evidence="7" id="KW-1133">Transmembrane helix</keyword>
<keyword evidence="4" id="KW-0496">Mitochondrion</keyword>
<feature type="transmembrane region" description="Helical" evidence="7">
    <location>
        <begin position="58"/>
        <end position="76"/>
    </location>
</feature>
<dbReference type="EMBL" id="JABFTP020000062">
    <property type="protein sequence ID" value="KAL3274288.1"/>
    <property type="molecule type" value="Genomic_DNA"/>
</dbReference>
<dbReference type="GO" id="GO:0005743">
    <property type="term" value="C:mitochondrial inner membrane"/>
    <property type="evidence" value="ECO:0007669"/>
    <property type="project" value="UniProtKB-SubCell"/>
</dbReference>
<comment type="subcellular location">
    <subcellularLocation>
        <location evidence="1">Mitochondrion inner membrane</location>
    </subcellularLocation>
</comment>
<dbReference type="PANTHER" id="PTHR11504">
    <property type="entry name" value="CYTOCHROME C OXIDASE POLYPEPTIDE VIA"/>
    <property type="match status" value="1"/>
</dbReference>
<sequence length="128" mass="15349">MITKHLTLLKNFNLCKFNLYPKWTIFDANIFLGSLRQRHSGQTYPPQPSSGHYKPYKYTFLGVAIPAIIALSLFNYREYEHQKKCYRRPPFVKYPYLYRRTKRFPWGDGNKSFFHNKEKNALPDGYED</sequence>
<dbReference type="InterPro" id="IPR036418">
    <property type="entry name" value="Cyt_c_oxidase_su6a_sf"/>
</dbReference>
<comment type="caution">
    <text evidence="8">The sequence shown here is derived from an EMBL/GenBank/DDBJ whole genome shotgun (WGS) entry which is preliminary data.</text>
</comment>
<protein>
    <recommendedName>
        <fullName evidence="10">Cytochrome c oxidase subunit VIa</fullName>
    </recommendedName>
</protein>
<keyword evidence="5 7" id="KW-0472">Membrane</keyword>
<keyword evidence="2" id="KW-0999">Mitochondrion inner membrane</keyword>
<dbReference type="Pfam" id="PF02046">
    <property type="entry name" value="COX6A"/>
    <property type="match status" value="1"/>
</dbReference>
<comment type="similarity">
    <text evidence="6">Belongs to the cytochrome c oxidase subunit 6A family.</text>
</comment>